<name>A0ABS7K5F4_9BACI</name>
<dbReference type="InterPro" id="IPR018490">
    <property type="entry name" value="cNMP-bd_dom_sf"/>
</dbReference>
<dbReference type="PROSITE" id="PS51063">
    <property type="entry name" value="HTH_CRP_2"/>
    <property type="match status" value="1"/>
</dbReference>
<dbReference type="InterPro" id="IPR018335">
    <property type="entry name" value="Tscrpt_reg_HTH_Crp-type_CS"/>
</dbReference>
<evidence type="ECO:0000256" key="4">
    <source>
        <dbReference type="ARBA" id="ARBA00023163"/>
    </source>
</evidence>
<dbReference type="InterPro" id="IPR000595">
    <property type="entry name" value="cNMP-bd_dom"/>
</dbReference>
<dbReference type="EMBL" id="JACWFH010000012">
    <property type="protein sequence ID" value="MBY0097512.1"/>
    <property type="molecule type" value="Genomic_DNA"/>
</dbReference>
<reference evidence="7 8" key="1">
    <citation type="submission" date="2020-07" db="EMBL/GenBank/DDBJ databases">
        <title>Fungal Genomes of the International Space Station.</title>
        <authorList>
            <person name="Seuylemezian A."/>
            <person name="Singh N.K."/>
            <person name="Wood J."/>
            <person name="Venkateswaran K."/>
        </authorList>
    </citation>
    <scope>NUCLEOTIDE SEQUENCE [LARGE SCALE GENOMIC DNA]</scope>
    <source>
        <strain evidence="7 8">PL-B2</strain>
    </source>
</reference>
<dbReference type="SUPFAM" id="SSF51206">
    <property type="entry name" value="cAMP-binding domain-like"/>
    <property type="match status" value="1"/>
</dbReference>
<dbReference type="Gene3D" id="1.10.10.10">
    <property type="entry name" value="Winged helix-like DNA-binding domain superfamily/Winged helix DNA-binding domain"/>
    <property type="match status" value="1"/>
</dbReference>
<dbReference type="SMART" id="SM00419">
    <property type="entry name" value="HTH_CRP"/>
    <property type="match status" value="1"/>
</dbReference>
<organism evidence="7 8">
    <name type="scientific">Mesobacillus maritimus</name>
    <dbReference type="NCBI Taxonomy" id="1643336"/>
    <lineage>
        <taxon>Bacteria</taxon>
        <taxon>Bacillati</taxon>
        <taxon>Bacillota</taxon>
        <taxon>Bacilli</taxon>
        <taxon>Bacillales</taxon>
        <taxon>Bacillaceae</taxon>
        <taxon>Mesobacillus</taxon>
    </lineage>
</organism>
<dbReference type="InterPro" id="IPR036390">
    <property type="entry name" value="WH_DNA-bd_sf"/>
</dbReference>
<dbReference type="InterPro" id="IPR036388">
    <property type="entry name" value="WH-like_DNA-bd_sf"/>
</dbReference>
<dbReference type="Proteomes" id="UP000769780">
    <property type="component" value="Unassembled WGS sequence"/>
</dbReference>
<protein>
    <submittedName>
        <fullName evidence="7">Crp/Fnr family transcriptional regulator</fullName>
    </submittedName>
</protein>
<keyword evidence="1" id="KW-0805">Transcription regulation</keyword>
<evidence type="ECO:0000256" key="1">
    <source>
        <dbReference type="ARBA" id="ARBA00023015"/>
    </source>
</evidence>
<sequence length="240" mass="27325">MTEHSCTRCDQYSDHGPCAKKVPIFISLSDKEILKITRMISHKQFKKGQALIHEGERSDKLFIINKGQVKRSKFTVNGKEQILDIMTCGEFFGELNLFNAEEVNNFTAYAIEDTEICMLTKDDIDRIMAAHPDIAIKLLKEVTKRLAHTENLAQNLATKDPEVRIAQMILEFCQKFGVNEKDGVLIQLPITREEIASYVGVTRETISRKLSKFEDLALISILGNKQILVKDQSSLEEYTK</sequence>
<dbReference type="InterPro" id="IPR012318">
    <property type="entry name" value="HTH_CRP"/>
</dbReference>
<dbReference type="SUPFAM" id="SSF46785">
    <property type="entry name" value="Winged helix' DNA-binding domain"/>
    <property type="match status" value="1"/>
</dbReference>
<dbReference type="Pfam" id="PF00027">
    <property type="entry name" value="cNMP_binding"/>
    <property type="match status" value="1"/>
</dbReference>
<dbReference type="InterPro" id="IPR014710">
    <property type="entry name" value="RmlC-like_jellyroll"/>
</dbReference>
<feature type="domain" description="Cyclic nucleotide-binding" evidence="5">
    <location>
        <begin position="24"/>
        <end position="145"/>
    </location>
</feature>
<proteinExistence type="predicted"/>
<feature type="domain" description="HTH crp-type" evidence="6">
    <location>
        <begin position="159"/>
        <end position="233"/>
    </location>
</feature>
<dbReference type="PROSITE" id="PS50042">
    <property type="entry name" value="CNMP_BINDING_3"/>
    <property type="match status" value="1"/>
</dbReference>
<keyword evidence="3" id="KW-0010">Activator</keyword>
<dbReference type="PANTHER" id="PTHR24567:SF28">
    <property type="entry name" value="LISTERIOLYSIN REGULATORY PROTEIN"/>
    <property type="match status" value="1"/>
</dbReference>
<gene>
    <name evidence="7" type="ORF">H0185_11960</name>
</gene>
<evidence type="ECO:0000256" key="2">
    <source>
        <dbReference type="ARBA" id="ARBA00023125"/>
    </source>
</evidence>
<dbReference type="PRINTS" id="PR00034">
    <property type="entry name" value="HTHCRP"/>
</dbReference>
<accession>A0ABS7K5F4</accession>
<evidence type="ECO:0000259" key="5">
    <source>
        <dbReference type="PROSITE" id="PS50042"/>
    </source>
</evidence>
<evidence type="ECO:0000256" key="3">
    <source>
        <dbReference type="ARBA" id="ARBA00023159"/>
    </source>
</evidence>
<dbReference type="InterPro" id="IPR050397">
    <property type="entry name" value="Env_Response_Regulators"/>
</dbReference>
<dbReference type="SMART" id="SM00100">
    <property type="entry name" value="cNMP"/>
    <property type="match status" value="1"/>
</dbReference>
<evidence type="ECO:0000259" key="6">
    <source>
        <dbReference type="PROSITE" id="PS51063"/>
    </source>
</evidence>
<keyword evidence="8" id="KW-1185">Reference proteome</keyword>
<dbReference type="CDD" id="cd00092">
    <property type="entry name" value="HTH_CRP"/>
    <property type="match status" value="1"/>
</dbReference>
<dbReference type="RefSeq" id="WP_221873720.1">
    <property type="nucleotide sequence ID" value="NZ_JACWFH010000012.1"/>
</dbReference>
<comment type="caution">
    <text evidence="7">The sequence shown here is derived from an EMBL/GenBank/DDBJ whole genome shotgun (WGS) entry which is preliminary data.</text>
</comment>
<evidence type="ECO:0000313" key="7">
    <source>
        <dbReference type="EMBL" id="MBY0097512.1"/>
    </source>
</evidence>
<evidence type="ECO:0000313" key="8">
    <source>
        <dbReference type="Proteomes" id="UP000769780"/>
    </source>
</evidence>
<dbReference type="Gene3D" id="2.60.120.10">
    <property type="entry name" value="Jelly Rolls"/>
    <property type="match status" value="1"/>
</dbReference>
<dbReference type="PROSITE" id="PS00042">
    <property type="entry name" value="HTH_CRP_1"/>
    <property type="match status" value="1"/>
</dbReference>
<keyword evidence="4" id="KW-0804">Transcription</keyword>
<dbReference type="Pfam" id="PF13545">
    <property type="entry name" value="HTH_Crp_2"/>
    <property type="match status" value="1"/>
</dbReference>
<dbReference type="CDD" id="cd00038">
    <property type="entry name" value="CAP_ED"/>
    <property type="match status" value="1"/>
</dbReference>
<dbReference type="PANTHER" id="PTHR24567">
    <property type="entry name" value="CRP FAMILY TRANSCRIPTIONAL REGULATORY PROTEIN"/>
    <property type="match status" value="1"/>
</dbReference>
<keyword evidence="2" id="KW-0238">DNA-binding</keyword>